<feature type="compositionally biased region" description="Basic and acidic residues" evidence="1">
    <location>
        <begin position="1"/>
        <end position="12"/>
    </location>
</feature>
<comment type="caution">
    <text evidence="2">The sequence shown here is derived from an EMBL/GenBank/DDBJ whole genome shotgun (WGS) entry which is preliminary data.</text>
</comment>
<evidence type="ECO:0000313" key="2">
    <source>
        <dbReference type="EMBL" id="OBZ82237.1"/>
    </source>
</evidence>
<feature type="compositionally biased region" description="Low complexity" evidence="1">
    <location>
        <begin position="22"/>
        <end position="32"/>
    </location>
</feature>
<accession>A0A1C7MZH2</accession>
<feature type="compositionally biased region" description="Basic and acidic residues" evidence="1">
    <location>
        <begin position="34"/>
        <end position="51"/>
    </location>
</feature>
<dbReference type="InParanoid" id="A0A1C7MZH2"/>
<dbReference type="OrthoDB" id="6499973at2759"/>
<name>A0A1C7MZH2_9FUNG</name>
<feature type="region of interest" description="Disordered" evidence="1">
    <location>
        <begin position="1"/>
        <end position="51"/>
    </location>
</feature>
<organism evidence="2 3">
    <name type="scientific">Choanephora cucurbitarum</name>
    <dbReference type="NCBI Taxonomy" id="101091"/>
    <lineage>
        <taxon>Eukaryota</taxon>
        <taxon>Fungi</taxon>
        <taxon>Fungi incertae sedis</taxon>
        <taxon>Mucoromycota</taxon>
        <taxon>Mucoromycotina</taxon>
        <taxon>Mucoromycetes</taxon>
        <taxon>Mucorales</taxon>
        <taxon>Mucorineae</taxon>
        <taxon>Choanephoraceae</taxon>
        <taxon>Choanephoroideae</taxon>
        <taxon>Choanephora</taxon>
    </lineage>
</organism>
<keyword evidence="3" id="KW-1185">Reference proteome</keyword>
<protein>
    <submittedName>
        <fullName evidence="2">Uncharacterized protein</fullName>
    </submittedName>
</protein>
<gene>
    <name evidence="2" type="ORF">A0J61_09713</name>
</gene>
<evidence type="ECO:0000313" key="3">
    <source>
        <dbReference type="Proteomes" id="UP000093000"/>
    </source>
</evidence>
<proteinExistence type="predicted"/>
<dbReference type="EMBL" id="LUGH01000917">
    <property type="protein sequence ID" value="OBZ82237.1"/>
    <property type="molecule type" value="Genomic_DNA"/>
</dbReference>
<dbReference type="Proteomes" id="UP000093000">
    <property type="component" value="Unassembled WGS sequence"/>
</dbReference>
<evidence type="ECO:0000256" key="1">
    <source>
        <dbReference type="SAM" id="MobiDB-lite"/>
    </source>
</evidence>
<reference evidence="2 3" key="1">
    <citation type="submission" date="2016-03" db="EMBL/GenBank/DDBJ databases">
        <title>Choanephora cucurbitarum.</title>
        <authorList>
            <person name="Min B."/>
            <person name="Park H."/>
            <person name="Park J.-H."/>
            <person name="Shin H.-D."/>
            <person name="Choi I.-G."/>
        </authorList>
    </citation>
    <scope>NUCLEOTIDE SEQUENCE [LARGE SCALE GENOMIC DNA]</scope>
    <source>
        <strain evidence="2 3">KUS-F28377</strain>
    </source>
</reference>
<sequence length="87" mass="9548">MTDIRISVEKENTQGMLQSKNASSTTSVASTTLPDDRSAKEKHDIENHEQLELGVNEPDQQDGGYGWLVVLGTFMVQVTSFGTASCW</sequence>
<dbReference type="AlphaFoldDB" id="A0A1C7MZH2"/>